<gene>
    <name evidence="9" type="ORF">SAMN04487783_2797</name>
</gene>
<protein>
    <submittedName>
        <fullName evidence="9">Glutamate-ammonia-ligase adenylyltransferase</fullName>
    </submittedName>
</protein>
<dbReference type="CDD" id="cd05401">
    <property type="entry name" value="NT_GlnE_GlnD_like"/>
    <property type="match status" value="2"/>
</dbReference>
<evidence type="ECO:0000256" key="5">
    <source>
        <dbReference type="ARBA" id="ARBA00022842"/>
    </source>
</evidence>
<dbReference type="Gene3D" id="1.20.120.330">
    <property type="entry name" value="Nucleotidyltransferases domain 2"/>
    <property type="match status" value="2"/>
</dbReference>
<reference evidence="9 10" key="1">
    <citation type="submission" date="2016-10" db="EMBL/GenBank/DDBJ databases">
        <authorList>
            <person name="Varghese N."/>
            <person name="Submissions S."/>
        </authorList>
    </citation>
    <scope>NUCLEOTIDE SEQUENCE [LARGE SCALE GENOMIC DNA]</scope>
    <source>
        <strain evidence="9 10">IAM 15147</strain>
    </source>
</reference>
<proteinExistence type="predicted"/>
<dbReference type="Pfam" id="PF03710">
    <property type="entry name" value="GlnE"/>
    <property type="match status" value="2"/>
</dbReference>
<dbReference type="InterPro" id="IPR005190">
    <property type="entry name" value="GlnE_rpt_dom"/>
</dbReference>
<evidence type="ECO:0000256" key="6">
    <source>
        <dbReference type="ARBA" id="ARBA00023268"/>
    </source>
</evidence>
<sequence length="986" mass="108705">MRIPSPRTRLARLGYREPGAAEACRQELPEALRGLVDECARTADPDTALQMLVRLVRAHGESTQVDLTDALGDDAARTSLLRVLGGSQGIAEHLERHPEDLDVVMRPQESEGAAAYRASLLEAVGAQQQGREPLAATLPHAEAVAAMRGRYRRHLAELVAWDLALDDPKERVDTVSAALADLASAALEAGIAIARAVARERFGTVADRVQLAVIGMGKTGARELNYLSDVDVIWVHGVAAGAEGDDELDESRVTQIATLLARETTAACEQYQAAPPLWEVDANLRPEGKDGALTRTLASHVAYYERWAKSWEFQALLKARPIAGDAELGAAYDAAVRSLVWESSSRDGFVDSVQRMRERVTEHIPADEVGRQLKLGPGGLRDIEFTVQLLQLVHGADDPSLRQRGTLEALDALAVRGIVGRTDRDEFSDHYRFLRVLEHRIQFWRMRRTHLMPVDDDELRRLARTARIDSAEELVAQWQAVRRAVRSLHERIFYRPLLGAVASLDRDDVQLTPEAAQRRLQASGYVDPKGALGHIAELTAGHSRRAQIQRLLLPVLLGWFAEGAVPDMGLLAFRRLSEALGESPWFLRMLRDSPVAARRLTNLLSSSRLIGSLMERIPESASWLDGDEQLRPRSEEAMRGEAAAVLTRHKGDPEALQRALRGLRRREHLRVAIASALQRIDETGVGAALTAIAAALVDAAVTLHRPEGLELAIITMGRTGGREIGFGSDIDVMHVARGGDDPVAAATTVVRKVQETLNDPTLPFELDAGLRPEGRQGPLVRTVDSYRAYYDRWSEPWEAQALLRARPFAGDAGLADELMAIIDELRYPAEFPASSVREVRRIKARVEAERLPQAADRRRHLKLGDGALSDVEWLVQLLQLRHAGHEASLRTTSTLEALAAAARADLISEPDAQVLRDAWVLATRIRNALALARARSIDLLPEDRGELEAVARLLGMPAGSAAALEERYLAVTRRARRVFDHRFYDD</sequence>
<evidence type="ECO:0000256" key="2">
    <source>
        <dbReference type="ARBA" id="ARBA00022695"/>
    </source>
</evidence>
<dbReference type="Pfam" id="PF08335">
    <property type="entry name" value="GlnD_UR_UTase"/>
    <property type="match status" value="2"/>
</dbReference>
<evidence type="ECO:0000256" key="3">
    <source>
        <dbReference type="ARBA" id="ARBA00022741"/>
    </source>
</evidence>
<keyword evidence="6" id="KW-0511">Multifunctional enzyme</keyword>
<dbReference type="RefSeq" id="WP_092919733.1">
    <property type="nucleotide sequence ID" value="NZ_FOZN01000004.1"/>
</dbReference>
<dbReference type="NCBIfam" id="NF010707">
    <property type="entry name" value="PRK14109.1"/>
    <property type="match status" value="1"/>
</dbReference>
<keyword evidence="1" id="KW-0808">Transferase</keyword>
<dbReference type="InterPro" id="IPR023057">
    <property type="entry name" value="GlnE"/>
</dbReference>
<dbReference type="PANTHER" id="PTHR30621">
    <property type="entry name" value="GLUTAMINE SYNTHETASE ADENYLYLTRANSFERASE"/>
    <property type="match status" value="1"/>
</dbReference>
<evidence type="ECO:0000313" key="9">
    <source>
        <dbReference type="EMBL" id="SFS19012.1"/>
    </source>
</evidence>
<dbReference type="InterPro" id="IPR013546">
    <property type="entry name" value="PII_UdlTrfase/GS_AdlTrfase"/>
</dbReference>
<dbReference type="EMBL" id="FOZN01000004">
    <property type="protein sequence ID" value="SFS19012.1"/>
    <property type="molecule type" value="Genomic_DNA"/>
</dbReference>
<dbReference type="PANTHER" id="PTHR30621:SF0">
    <property type="entry name" value="BIFUNCTIONAL GLUTAMINE SYNTHETASE ADENYLYLTRANSFERASE_ADENYLYL-REMOVING ENZYME"/>
    <property type="match status" value="1"/>
</dbReference>
<dbReference type="InterPro" id="IPR043519">
    <property type="entry name" value="NT_sf"/>
</dbReference>
<keyword evidence="2 9" id="KW-0548">Nucleotidyltransferase</keyword>
<dbReference type="GO" id="GO:0005829">
    <property type="term" value="C:cytosol"/>
    <property type="evidence" value="ECO:0007669"/>
    <property type="project" value="TreeGrafter"/>
</dbReference>
<dbReference type="GO" id="GO:0000820">
    <property type="term" value="P:regulation of glutamine family amino acid metabolic process"/>
    <property type="evidence" value="ECO:0007669"/>
    <property type="project" value="TreeGrafter"/>
</dbReference>
<accession>A0AA94L0S9</accession>
<dbReference type="GO" id="GO:0005524">
    <property type="term" value="F:ATP binding"/>
    <property type="evidence" value="ECO:0007669"/>
    <property type="project" value="UniProtKB-KW"/>
</dbReference>
<dbReference type="SUPFAM" id="SSF81593">
    <property type="entry name" value="Nucleotidyltransferase substrate binding subunit/domain"/>
    <property type="match status" value="2"/>
</dbReference>
<evidence type="ECO:0000259" key="8">
    <source>
        <dbReference type="Pfam" id="PF08335"/>
    </source>
</evidence>
<comment type="caution">
    <text evidence="9">The sequence shown here is derived from an EMBL/GenBank/DDBJ whole genome shotgun (WGS) entry which is preliminary data.</text>
</comment>
<evidence type="ECO:0000259" key="7">
    <source>
        <dbReference type="Pfam" id="PF03710"/>
    </source>
</evidence>
<evidence type="ECO:0000256" key="1">
    <source>
        <dbReference type="ARBA" id="ARBA00022679"/>
    </source>
</evidence>
<dbReference type="AlphaFoldDB" id="A0AA94L0S9"/>
<feature type="domain" description="Glutamate-ammonia ligase adenylyltransferase repeated" evidence="7">
    <location>
        <begin position="79"/>
        <end position="333"/>
    </location>
</feature>
<keyword evidence="4" id="KW-0067">ATP-binding</keyword>
<organism evidence="9 10">
    <name type="scientific">Agrococcus baldri</name>
    <dbReference type="NCBI Taxonomy" id="153730"/>
    <lineage>
        <taxon>Bacteria</taxon>
        <taxon>Bacillati</taxon>
        <taxon>Actinomycetota</taxon>
        <taxon>Actinomycetes</taxon>
        <taxon>Micrococcales</taxon>
        <taxon>Microbacteriaceae</taxon>
        <taxon>Agrococcus</taxon>
    </lineage>
</organism>
<dbReference type="Gene3D" id="3.30.460.10">
    <property type="entry name" value="Beta Polymerase, domain 2"/>
    <property type="match status" value="2"/>
</dbReference>
<evidence type="ECO:0000256" key="4">
    <source>
        <dbReference type="ARBA" id="ARBA00022840"/>
    </source>
</evidence>
<name>A0AA94L0S9_9MICO</name>
<evidence type="ECO:0000313" key="10">
    <source>
        <dbReference type="Proteomes" id="UP000198506"/>
    </source>
</evidence>
<feature type="domain" description="Glutamate-ammonia ligase adenylyltransferase repeated" evidence="7">
    <location>
        <begin position="599"/>
        <end position="815"/>
    </location>
</feature>
<feature type="domain" description="PII-uridylyltransferase/Glutamine-synthetase adenylyltransferase" evidence="8">
    <location>
        <begin position="842"/>
        <end position="980"/>
    </location>
</feature>
<keyword evidence="5" id="KW-0460">Magnesium</keyword>
<dbReference type="Proteomes" id="UP000198506">
    <property type="component" value="Unassembled WGS sequence"/>
</dbReference>
<keyword evidence="3" id="KW-0547">Nucleotide-binding</keyword>
<keyword evidence="10" id="KW-1185">Reference proteome</keyword>
<feature type="domain" description="PII-uridylyltransferase/Glutamine-synthetase adenylyltransferase" evidence="8">
    <location>
        <begin position="355"/>
        <end position="493"/>
    </location>
</feature>
<dbReference type="SUPFAM" id="SSF81301">
    <property type="entry name" value="Nucleotidyltransferase"/>
    <property type="match status" value="2"/>
</dbReference>
<dbReference type="GO" id="GO:0008882">
    <property type="term" value="F:[glutamate-ammonia-ligase] adenylyltransferase activity"/>
    <property type="evidence" value="ECO:0007669"/>
    <property type="project" value="InterPro"/>
</dbReference>